<dbReference type="GO" id="GO:0005813">
    <property type="term" value="C:centrosome"/>
    <property type="evidence" value="ECO:0007669"/>
    <property type="project" value="UniProtKB-SubCell"/>
</dbReference>
<comment type="function">
    <text evidence="12">Plays a role as an effector of the ADP-ribosylation factor-like protein 2, ARL2.</text>
</comment>
<evidence type="ECO:0000256" key="12">
    <source>
        <dbReference type="RuleBase" id="RU367099"/>
    </source>
</evidence>
<evidence type="ECO:0000259" key="13">
    <source>
        <dbReference type="Pfam" id="PF11527"/>
    </source>
</evidence>
<dbReference type="GO" id="GO:0005634">
    <property type="term" value="C:nucleus"/>
    <property type="evidence" value="ECO:0007669"/>
    <property type="project" value="UniProtKB-SubCell"/>
</dbReference>
<evidence type="ECO:0000256" key="8">
    <source>
        <dbReference type="ARBA" id="ARBA00023128"/>
    </source>
</evidence>
<keyword evidence="10 12" id="KW-0539">Nucleus</keyword>
<comment type="subcellular location">
    <subcellularLocation>
        <location evidence="1 12">Cytoplasm</location>
        <location evidence="1 12">Cytoskeleton</location>
        <location evidence="1 12">Cilium basal body</location>
    </subcellularLocation>
    <subcellularLocation>
        <location evidence="3 12">Cytoplasm</location>
        <location evidence="3 12">Cytoskeleton</location>
        <location evidence="3 12">Microtubule organizing center</location>
        <location evidence="3 12">Centrosome</location>
    </subcellularLocation>
    <subcellularLocation>
        <location evidence="12">Cytoplasm</location>
    </subcellularLocation>
    <subcellularLocation>
        <location evidence="2 12">Nucleus</location>
    </subcellularLocation>
    <subcellularLocation>
        <location evidence="12">Mitochondrion intermembrane space</location>
    </subcellularLocation>
</comment>
<protein>
    <recommendedName>
        <fullName evidence="5 12">ADP-ribosylation factor-like protein 2-binding protein</fullName>
        <shortName evidence="12">ARF-like 2-binding protein</shortName>
    </recommendedName>
</protein>
<dbReference type="Pfam" id="PF11527">
    <property type="entry name" value="ARL2_Bind_BART"/>
    <property type="match status" value="1"/>
</dbReference>
<dbReference type="Proteomes" id="UP001233999">
    <property type="component" value="Unassembled WGS sequence"/>
</dbReference>
<dbReference type="InterPro" id="IPR042541">
    <property type="entry name" value="BART_sf"/>
</dbReference>
<dbReference type="AlphaFoldDB" id="A0AAD7ZQW7"/>
<feature type="domain" description="BART" evidence="13">
    <location>
        <begin position="28"/>
        <end position="139"/>
    </location>
</feature>
<dbReference type="InterPro" id="IPR038849">
    <property type="entry name" value="ARL2BP"/>
</dbReference>
<dbReference type="InterPro" id="IPR023379">
    <property type="entry name" value="BART_dom"/>
</dbReference>
<dbReference type="EMBL" id="JASPKZ010007338">
    <property type="protein sequence ID" value="KAJ9584917.1"/>
    <property type="molecule type" value="Genomic_DNA"/>
</dbReference>
<evidence type="ECO:0000256" key="4">
    <source>
        <dbReference type="ARBA" id="ARBA00009880"/>
    </source>
</evidence>
<evidence type="ECO:0000313" key="14">
    <source>
        <dbReference type="EMBL" id="KAJ9584917.1"/>
    </source>
</evidence>
<keyword evidence="6 12" id="KW-0963">Cytoplasm</keyword>
<evidence type="ECO:0000256" key="5">
    <source>
        <dbReference type="ARBA" id="ARBA00014849"/>
    </source>
</evidence>
<keyword evidence="15" id="KW-1185">Reference proteome</keyword>
<evidence type="ECO:0000256" key="3">
    <source>
        <dbReference type="ARBA" id="ARBA00004300"/>
    </source>
</evidence>
<dbReference type="GO" id="GO:0005929">
    <property type="term" value="C:cilium"/>
    <property type="evidence" value="ECO:0007669"/>
    <property type="project" value="UniProtKB-UniRule"/>
</dbReference>
<evidence type="ECO:0000256" key="9">
    <source>
        <dbReference type="ARBA" id="ARBA00023212"/>
    </source>
</evidence>
<evidence type="ECO:0000256" key="7">
    <source>
        <dbReference type="ARBA" id="ARBA00023069"/>
    </source>
</evidence>
<reference evidence="14" key="1">
    <citation type="journal article" date="2023" name="IScience">
        <title>Live-bearing cockroach genome reveals convergent evolutionary mechanisms linked to viviparity in insects and beyond.</title>
        <authorList>
            <person name="Fouks B."/>
            <person name="Harrison M.C."/>
            <person name="Mikhailova A.A."/>
            <person name="Marchal E."/>
            <person name="English S."/>
            <person name="Carruthers M."/>
            <person name="Jennings E.C."/>
            <person name="Chiamaka E.L."/>
            <person name="Frigard R.A."/>
            <person name="Pippel M."/>
            <person name="Attardo G.M."/>
            <person name="Benoit J.B."/>
            <person name="Bornberg-Bauer E."/>
            <person name="Tobe S.S."/>
        </authorList>
    </citation>
    <scope>NUCLEOTIDE SEQUENCE</scope>
    <source>
        <strain evidence="14">Stay&amp;Tobe</strain>
    </source>
</reference>
<keyword evidence="8 12" id="KW-0496">Mitochondrion</keyword>
<dbReference type="GO" id="GO:0005758">
    <property type="term" value="C:mitochondrial intermembrane space"/>
    <property type="evidence" value="ECO:0007669"/>
    <property type="project" value="UniProtKB-SubCell"/>
</dbReference>
<reference evidence="14" key="2">
    <citation type="submission" date="2023-05" db="EMBL/GenBank/DDBJ databases">
        <authorList>
            <person name="Fouks B."/>
        </authorList>
    </citation>
    <scope>NUCLEOTIDE SEQUENCE</scope>
    <source>
        <strain evidence="14">Stay&amp;Tobe</strain>
        <tissue evidence="14">Testes</tissue>
    </source>
</reference>
<sequence>MEEDLGESFFADDLGIVTTESSAEDAFFDSVIGHIEDILMEEGFQDLQKSFMEKYWHEFDDDDENKLCYMDIFNEYINIIERHIETHLTNKIPNFSMAKFIEHLQMRRNELDGEVFEMLFTFSDFIAFKEMFLDYRAVKTGTIQDLSVGICVTSGTIAGTSQEFS</sequence>
<name>A0AAD7ZQW7_DIPPU</name>
<dbReference type="Gene3D" id="1.20.1520.10">
    <property type="entry name" value="ADP-ribosylation factor-like 2-binding protein, domain"/>
    <property type="match status" value="1"/>
</dbReference>
<keyword evidence="7 12" id="KW-0969">Cilium</keyword>
<evidence type="ECO:0000256" key="11">
    <source>
        <dbReference type="ARBA" id="ARBA00023273"/>
    </source>
</evidence>
<keyword evidence="11 12" id="KW-0966">Cell projection</keyword>
<evidence type="ECO:0000256" key="1">
    <source>
        <dbReference type="ARBA" id="ARBA00004120"/>
    </source>
</evidence>
<gene>
    <name evidence="14" type="ORF">L9F63_020723</name>
</gene>
<keyword evidence="9 12" id="KW-0206">Cytoskeleton</keyword>
<evidence type="ECO:0000256" key="10">
    <source>
        <dbReference type="ARBA" id="ARBA00023242"/>
    </source>
</evidence>
<comment type="caution">
    <text evidence="14">The sequence shown here is derived from an EMBL/GenBank/DDBJ whole genome shotgun (WGS) entry which is preliminary data.</text>
</comment>
<evidence type="ECO:0000256" key="2">
    <source>
        <dbReference type="ARBA" id="ARBA00004123"/>
    </source>
</evidence>
<accession>A0AAD7ZQW7</accession>
<dbReference type="PANTHER" id="PTHR15487">
    <property type="entry name" value="ADP-RIBOSYLATION FACTOR-LIKE PROTEIN 2-BINDING PROTEIN"/>
    <property type="match status" value="1"/>
</dbReference>
<evidence type="ECO:0000256" key="6">
    <source>
        <dbReference type="ARBA" id="ARBA00022490"/>
    </source>
</evidence>
<proteinExistence type="inferred from homology"/>
<dbReference type="PANTHER" id="PTHR15487:SF4">
    <property type="entry name" value="ADP-RIBOSYLATION FACTOR-LIKE PROTEIN 2-BINDING PROTEIN"/>
    <property type="match status" value="1"/>
</dbReference>
<comment type="similarity">
    <text evidence="4 12">Belongs to the ARL2BP family.</text>
</comment>
<evidence type="ECO:0000313" key="15">
    <source>
        <dbReference type="Proteomes" id="UP001233999"/>
    </source>
</evidence>
<organism evidence="14 15">
    <name type="scientific">Diploptera punctata</name>
    <name type="common">Pacific beetle cockroach</name>
    <dbReference type="NCBI Taxonomy" id="6984"/>
    <lineage>
        <taxon>Eukaryota</taxon>
        <taxon>Metazoa</taxon>
        <taxon>Ecdysozoa</taxon>
        <taxon>Arthropoda</taxon>
        <taxon>Hexapoda</taxon>
        <taxon>Insecta</taxon>
        <taxon>Pterygota</taxon>
        <taxon>Neoptera</taxon>
        <taxon>Polyneoptera</taxon>
        <taxon>Dictyoptera</taxon>
        <taxon>Blattodea</taxon>
        <taxon>Blaberoidea</taxon>
        <taxon>Blaberidae</taxon>
        <taxon>Diplopterinae</taxon>
        <taxon>Diploptera</taxon>
    </lineage>
</organism>
<dbReference type="GO" id="GO:0051457">
    <property type="term" value="P:maintenance of protein location in nucleus"/>
    <property type="evidence" value="ECO:0007669"/>
    <property type="project" value="TreeGrafter"/>
</dbReference>